<evidence type="ECO:0000256" key="4">
    <source>
        <dbReference type="ARBA" id="ARBA00022723"/>
    </source>
</evidence>
<evidence type="ECO:0000256" key="3">
    <source>
        <dbReference type="ARBA" id="ARBA00022670"/>
    </source>
</evidence>
<keyword evidence="9" id="KW-1185">Reference proteome</keyword>
<keyword evidence="4 6" id="KW-0479">Metal-binding</keyword>
<gene>
    <name evidence="8" type="primary">map_2</name>
    <name evidence="8" type="ORF">GCM10009854_32370</name>
</gene>
<comment type="similarity">
    <text evidence="6">Belongs to the peptidase M24A family.</text>
</comment>
<feature type="domain" description="Peptidase M24" evidence="7">
    <location>
        <begin position="34"/>
        <end position="221"/>
    </location>
</feature>
<dbReference type="Gene3D" id="3.90.230.10">
    <property type="entry name" value="Creatinase/methionine aminopeptidase superfamily"/>
    <property type="match status" value="1"/>
</dbReference>
<dbReference type="InterPro" id="IPR036005">
    <property type="entry name" value="Creatinase/aminopeptidase-like"/>
</dbReference>
<dbReference type="EMBL" id="BAAARA010000010">
    <property type="protein sequence ID" value="GAA2351990.1"/>
    <property type="molecule type" value="Genomic_DNA"/>
</dbReference>
<dbReference type="EC" id="3.4.11.18" evidence="6"/>
<keyword evidence="3 6" id="KW-0645">Protease</keyword>
<dbReference type="GO" id="GO:0004177">
    <property type="term" value="F:aminopeptidase activity"/>
    <property type="evidence" value="ECO:0007669"/>
    <property type="project" value="UniProtKB-KW"/>
</dbReference>
<dbReference type="InterPro" id="IPR002467">
    <property type="entry name" value="Pept_M24A_MAP1"/>
</dbReference>
<evidence type="ECO:0000256" key="1">
    <source>
        <dbReference type="ARBA" id="ARBA00002521"/>
    </source>
</evidence>
<comment type="caution">
    <text evidence="8">The sequence shown here is derived from an EMBL/GenBank/DDBJ whole genome shotgun (WGS) entry which is preliminary data.</text>
</comment>
<dbReference type="Proteomes" id="UP001501218">
    <property type="component" value="Unassembled WGS sequence"/>
</dbReference>
<dbReference type="InterPro" id="IPR000994">
    <property type="entry name" value="Pept_M24"/>
</dbReference>
<reference evidence="9" key="1">
    <citation type="journal article" date="2019" name="Int. J. Syst. Evol. Microbiol.">
        <title>The Global Catalogue of Microorganisms (GCM) 10K type strain sequencing project: providing services to taxonomists for standard genome sequencing and annotation.</title>
        <authorList>
            <consortium name="The Broad Institute Genomics Platform"/>
            <consortium name="The Broad Institute Genome Sequencing Center for Infectious Disease"/>
            <person name="Wu L."/>
            <person name="Ma J."/>
        </authorList>
    </citation>
    <scope>NUCLEOTIDE SEQUENCE [LARGE SCALE GENOMIC DNA]</scope>
    <source>
        <strain evidence="9">JCM 16221</strain>
    </source>
</reference>
<comment type="catalytic activity">
    <reaction evidence="6">
        <text>Release of N-terminal amino acids, preferentially methionine, from peptides and arylamides.</text>
        <dbReference type="EC" id="3.4.11.18"/>
    </reaction>
</comment>
<protein>
    <recommendedName>
        <fullName evidence="6">Methionine aminopeptidase</fullName>
        <ecNumber evidence="6">3.4.11.18</ecNumber>
    </recommendedName>
</protein>
<evidence type="ECO:0000259" key="7">
    <source>
        <dbReference type="Pfam" id="PF00557"/>
    </source>
</evidence>
<evidence type="ECO:0000313" key="8">
    <source>
        <dbReference type="EMBL" id="GAA2351990.1"/>
    </source>
</evidence>
<organism evidence="8 9">
    <name type="scientific">Saccharopolyspora halophila</name>
    <dbReference type="NCBI Taxonomy" id="405551"/>
    <lineage>
        <taxon>Bacteria</taxon>
        <taxon>Bacillati</taxon>
        <taxon>Actinomycetota</taxon>
        <taxon>Actinomycetes</taxon>
        <taxon>Pseudonocardiales</taxon>
        <taxon>Pseudonocardiaceae</taxon>
        <taxon>Saccharopolyspora</taxon>
    </lineage>
</organism>
<sequence>MLDAVREHVAVGVRLGELDELAGGVLADAGAQAVLEGHRHGRSDRPFPAVIRTSLNDEIVHGVAGARVLSDGDLLGLDLAARLDGWIGHSALTCAVGACAAEDARLLETTEQALADGIAAARPGARLGDVSRAIGVVGRSAGFGIPPLGGHGLGRGLREEPTVANDGHRGRGMPLRPGLVVSVEPMFTSGGRDHLELRGHAVVTGDDSRAAHFGHTVAITDDGPLVLTARPGG</sequence>
<proteinExistence type="inferred from homology"/>
<evidence type="ECO:0000313" key="9">
    <source>
        <dbReference type="Proteomes" id="UP001501218"/>
    </source>
</evidence>
<dbReference type="Pfam" id="PF00557">
    <property type="entry name" value="Peptidase_M24"/>
    <property type="match status" value="1"/>
</dbReference>
<evidence type="ECO:0000256" key="2">
    <source>
        <dbReference type="ARBA" id="ARBA00022438"/>
    </source>
</evidence>
<dbReference type="PANTHER" id="PTHR43330">
    <property type="entry name" value="METHIONINE AMINOPEPTIDASE"/>
    <property type="match status" value="1"/>
</dbReference>
<comment type="cofactor">
    <cofactor evidence="6">
        <name>Co(2+)</name>
        <dbReference type="ChEBI" id="CHEBI:48828"/>
    </cofactor>
    <cofactor evidence="6">
        <name>Zn(2+)</name>
        <dbReference type="ChEBI" id="CHEBI:29105"/>
    </cofactor>
    <cofactor evidence="6">
        <name>Mn(2+)</name>
        <dbReference type="ChEBI" id="CHEBI:29035"/>
    </cofactor>
    <cofactor evidence="6">
        <name>Fe(2+)</name>
        <dbReference type="ChEBI" id="CHEBI:29033"/>
    </cofactor>
    <text evidence="6">Binds 2 divalent metal cations per subunit. Has a high-affinity and a low affinity metal-binding site. The true nature of the physiological cofactor is under debate. The enzyme is active with cobalt, zinc, manganese or divalent iron ions.</text>
</comment>
<name>A0ABP5TI59_9PSEU</name>
<keyword evidence="2 6" id="KW-0031">Aminopeptidase</keyword>
<evidence type="ECO:0000256" key="5">
    <source>
        <dbReference type="ARBA" id="ARBA00022801"/>
    </source>
</evidence>
<dbReference type="PRINTS" id="PR00599">
    <property type="entry name" value="MAPEPTIDASE"/>
</dbReference>
<evidence type="ECO:0000256" key="6">
    <source>
        <dbReference type="RuleBase" id="RU003653"/>
    </source>
</evidence>
<keyword evidence="5" id="KW-0378">Hydrolase</keyword>
<dbReference type="PANTHER" id="PTHR43330:SF27">
    <property type="entry name" value="METHIONINE AMINOPEPTIDASE"/>
    <property type="match status" value="1"/>
</dbReference>
<dbReference type="NCBIfam" id="TIGR00500">
    <property type="entry name" value="met_pdase_I"/>
    <property type="match status" value="1"/>
</dbReference>
<comment type="function">
    <text evidence="1">Removes the N-terminal methionine from nascent proteins. The N-terminal methionine is often cleaved when the second residue in the primary sequence is small and uncharged (Met-Ala-, Cys, Gly, Pro, Ser, Thr, or Val). Requires deformylation of the N(alpha)-formylated initiator methionine before it can be hydrolyzed.</text>
</comment>
<dbReference type="SUPFAM" id="SSF55920">
    <property type="entry name" value="Creatinase/aminopeptidase"/>
    <property type="match status" value="1"/>
</dbReference>
<accession>A0ABP5TI59</accession>
<dbReference type="InterPro" id="IPR001714">
    <property type="entry name" value="Pept_M24_MAP"/>
</dbReference>